<sequence length="1040" mass="110897">MGAGDVEIRILGPIEAVAGARAVRLGGPRSQAVLALLAEAHGRVVSIDRLTSLWGHDPPASVRNQVMIAVNGLRRGLREAGADPGVIETVGSGYRLNGGLVDARLAEESVELGRRAAAQGREEEAGELYGRALGLWRGPVLAGLDAPDVRAVASRLEELRLTVLEERAELELTLGRHHGLAAELPAPVAEHPLRERLRGQLMLALYRCGRRAEALRVYQDGKRLLADELGLDPGPALRRLEADILADAPTIAAPGDDPEPRPVPAELPPDVRGFTGREHALAWLHDLAPPAGTQDEGASEVRVVAVTGAAGVGKSALAVRAGHRLAARFPDGQLHLDLRGHAAQPPVTPSAALARLLASLGVRPEHIPAEQEAAAALYRSRLSGRRVLVVLDDAHTADQVRPLLPAASGCLVLVTSRDTLTGLVSSHGARLLPLGVLDEAAGLDLLGSIAGHDRVAAEPAHAAELIRLCARLPLALRVAAATLAARPRWSLAEYARAVALDGFDALRIDGDLAVRSALSLSYARQPPPARRLFRLLGLLPGQDVTAEAAAALAGVETAEARRLLDRLAAANLLEERRARRYTFHDLLRLLAKELAERQEEPAARRQALDRLTHWYATSAARAAALAHPFITRLPHGPAYEPALTPDDRAGVAAWLRDEQANLIATAVHAAAYGPRRHAWSLADSLRGHFVLHPAVADCFVTGEAALRAASAEQDEEGLAVAHLTLATAHHLRFDLAEARTGYVGAARHCERAGWARGAAAAHNNAAATCHDLGELHRSIEHFQVALSLSRDGGDRQGEAKALANMGVVEIELGALEAAEERLRRAVELRESMGEAQISVPLGGLATVHRLRGRLAEAGELASEALRSDRAAGSRAGESRSLTVLAEVRRDEGLLEQALDDATRARRLARETHHTYAWCGAANTIGTIHLLGGDYRLSLLAHQEALDHADSAGIQFMRARALIGLGRARLGLGDLDRALNAAGRALEMVCSSDFRLLHGPALSLLSEIHLLQGRRSLAADYDRQVRLVSCSPVARWRLAAV</sequence>
<dbReference type="PANTHER" id="PTHR35807:SF1">
    <property type="entry name" value="TRANSCRIPTIONAL REGULATOR REDD"/>
    <property type="match status" value="1"/>
</dbReference>
<organism evidence="8 9">
    <name type="scientific">Nonomuraea spiralis</name>
    <dbReference type="NCBI Taxonomy" id="46182"/>
    <lineage>
        <taxon>Bacteria</taxon>
        <taxon>Bacillati</taxon>
        <taxon>Actinomycetota</taxon>
        <taxon>Actinomycetes</taxon>
        <taxon>Streptosporangiales</taxon>
        <taxon>Streptosporangiaceae</taxon>
        <taxon>Nonomuraea</taxon>
    </lineage>
</organism>
<evidence type="ECO:0000256" key="6">
    <source>
        <dbReference type="PROSITE-ProRule" id="PRU01091"/>
    </source>
</evidence>
<name>A0ABV5IUA7_9ACTN</name>
<dbReference type="PANTHER" id="PTHR35807">
    <property type="entry name" value="TRANSCRIPTIONAL REGULATOR REDD-RELATED"/>
    <property type="match status" value="1"/>
</dbReference>
<dbReference type="Gene3D" id="1.25.40.10">
    <property type="entry name" value="Tetratricopeptide repeat domain"/>
    <property type="match status" value="3"/>
</dbReference>
<dbReference type="PROSITE" id="PS51755">
    <property type="entry name" value="OMPR_PHOB"/>
    <property type="match status" value="1"/>
</dbReference>
<feature type="repeat" description="TPR" evidence="5">
    <location>
        <begin position="799"/>
        <end position="832"/>
    </location>
</feature>
<dbReference type="InterPro" id="IPR027417">
    <property type="entry name" value="P-loop_NTPase"/>
</dbReference>
<dbReference type="InterPro" id="IPR002182">
    <property type="entry name" value="NB-ARC"/>
</dbReference>
<dbReference type="Proteomes" id="UP001589647">
    <property type="component" value="Unassembled WGS sequence"/>
</dbReference>
<proteinExistence type="inferred from homology"/>
<dbReference type="EMBL" id="JBHMEI010000067">
    <property type="protein sequence ID" value="MFB9208134.1"/>
    <property type="molecule type" value="Genomic_DNA"/>
</dbReference>
<dbReference type="SMART" id="SM01043">
    <property type="entry name" value="BTAD"/>
    <property type="match status" value="1"/>
</dbReference>
<dbReference type="Pfam" id="PF03704">
    <property type="entry name" value="BTAD"/>
    <property type="match status" value="1"/>
</dbReference>
<dbReference type="InterPro" id="IPR016032">
    <property type="entry name" value="Sig_transdc_resp-reg_C-effctor"/>
</dbReference>
<dbReference type="RefSeq" id="WP_189648478.1">
    <property type="nucleotide sequence ID" value="NZ_BMRC01000007.1"/>
</dbReference>
<evidence type="ECO:0000256" key="5">
    <source>
        <dbReference type="PROSITE-ProRule" id="PRU00339"/>
    </source>
</evidence>
<evidence type="ECO:0000313" key="9">
    <source>
        <dbReference type="Proteomes" id="UP001589647"/>
    </source>
</evidence>
<feature type="DNA-binding region" description="OmpR/PhoB-type" evidence="6">
    <location>
        <begin position="1"/>
        <end position="98"/>
    </location>
</feature>
<dbReference type="InterPro" id="IPR051677">
    <property type="entry name" value="AfsR-DnrI-RedD_regulator"/>
</dbReference>
<protein>
    <submittedName>
        <fullName evidence="8">BTAD domain-containing putative transcriptional regulator</fullName>
    </submittedName>
</protein>
<comment type="similarity">
    <text evidence="1">Belongs to the AfsR/DnrI/RedD regulatory family.</text>
</comment>
<keyword evidence="3 6" id="KW-0238">DNA-binding</keyword>
<dbReference type="PRINTS" id="PR00364">
    <property type="entry name" value="DISEASERSIST"/>
</dbReference>
<evidence type="ECO:0000256" key="3">
    <source>
        <dbReference type="ARBA" id="ARBA00023125"/>
    </source>
</evidence>
<evidence type="ECO:0000256" key="4">
    <source>
        <dbReference type="ARBA" id="ARBA00023163"/>
    </source>
</evidence>
<dbReference type="InterPro" id="IPR011990">
    <property type="entry name" value="TPR-like_helical_dom_sf"/>
</dbReference>
<dbReference type="SMART" id="SM00028">
    <property type="entry name" value="TPR"/>
    <property type="match status" value="6"/>
</dbReference>
<dbReference type="CDD" id="cd15831">
    <property type="entry name" value="BTAD"/>
    <property type="match status" value="1"/>
</dbReference>
<keyword evidence="4" id="KW-0804">Transcription</keyword>
<feature type="domain" description="OmpR/PhoB-type" evidence="7">
    <location>
        <begin position="1"/>
        <end position="98"/>
    </location>
</feature>
<dbReference type="SUPFAM" id="SSF52540">
    <property type="entry name" value="P-loop containing nucleoside triphosphate hydrolases"/>
    <property type="match status" value="1"/>
</dbReference>
<keyword evidence="9" id="KW-1185">Reference proteome</keyword>
<dbReference type="SUPFAM" id="SSF48452">
    <property type="entry name" value="TPR-like"/>
    <property type="match status" value="3"/>
</dbReference>
<accession>A0ABV5IUA7</accession>
<dbReference type="InterPro" id="IPR036388">
    <property type="entry name" value="WH-like_DNA-bd_sf"/>
</dbReference>
<dbReference type="SUPFAM" id="SSF46894">
    <property type="entry name" value="C-terminal effector domain of the bipartite response regulators"/>
    <property type="match status" value="1"/>
</dbReference>
<dbReference type="InterPro" id="IPR005158">
    <property type="entry name" value="BTAD"/>
</dbReference>
<comment type="caution">
    <text evidence="8">The sequence shown here is derived from an EMBL/GenBank/DDBJ whole genome shotgun (WGS) entry which is preliminary data.</text>
</comment>
<dbReference type="Pfam" id="PF00931">
    <property type="entry name" value="NB-ARC"/>
    <property type="match status" value="1"/>
</dbReference>
<evidence type="ECO:0000313" key="8">
    <source>
        <dbReference type="EMBL" id="MFB9208134.1"/>
    </source>
</evidence>
<dbReference type="Gene3D" id="1.10.10.10">
    <property type="entry name" value="Winged helix-like DNA-binding domain superfamily/Winged helix DNA-binding domain"/>
    <property type="match status" value="1"/>
</dbReference>
<reference evidence="8 9" key="1">
    <citation type="submission" date="2024-09" db="EMBL/GenBank/DDBJ databases">
        <authorList>
            <person name="Sun Q."/>
            <person name="Mori K."/>
        </authorList>
    </citation>
    <scope>NUCLEOTIDE SEQUENCE [LARGE SCALE GENOMIC DNA]</scope>
    <source>
        <strain evidence="8 9">CCM 3426</strain>
    </source>
</reference>
<gene>
    <name evidence="8" type="ORF">ACFFV7_43620</name>
</gene>
<keyword evidence="2" id="KW-0805">Transcription regulation</keyword>
<dbReference type="PROSITE" id="PS50005">
    <property type="entry name" value="TPR"/>
    <property type="match status" value="1"/>
</dbReference>
<dbReference type="Pfam" id="PF00486">
    <property type="entry name" value="Trans_reg_C"/>
    <property type="match status" value="1"/>
</dbReference>
<keyword evidence="5" id="KW-0802">TPR repeat</keyword>
<evidence type="ECO:0000256" key="1">
    <source>
        <dbReference type="ARBA" id="ARBA00005820"/>
    </source>
</evidence>
<evidence type="ECO:0000259" key="7">
    <source>
        <dbReference type="PROSITE" id="PS51755"/>
    </source>
</evidence>
<dbReference type="Pfam" id="PF13424">
    <property type="entry name" value="TPR_12"/>
    <property type="match status" value="1"/>
</dbReference>
<dbReference type="InterPro" id="IPR001867">
    <property type="entry name" value="OmpR/PhoB-type_DNA-bd"/>
</dbReference>
<dbReference type="SMART" id="SM00862">
    <property type="entry name" value="Trans_reg_C"/>
    <property type="match status" value="1"/>
</dbReference>
<evidence type="ECO:0000256" key="2">
    <source>
        <dbReference type="ARBA" id="ARBA00023015"/>
    </source>
</evidence>
<dbReference type="Gene3D" id="3.40.50.300">
    <property type="entry name" value="P-loop containing nucleotide triphosphate hydrolases"/>
    <property type="match status" value="1"/>
</dbReference>
<dbReference type="InterPro" id="IPR019734">
    <property type="entry name" value="TPR_rpt"/>
</dbReference>